<feature type="compositionally biased region" description="Basic and acidic residues" evidence="1">
    <location>
        <begin position="315"/>
        <end position="338"/>
    </location>
</feature>
<protein>
    <submittedName>
        <fullName evidence="2">Uncharacterized protein</fullName>
    </submittedName>
</protein>
<feature type="region of interest" description="Disordered" evidence="1">
    <location>
        <begin position="61"/>
        <end position="81"/>
    </location>
</feature>
<feature type="compositionally biased region" description="Polar residues" evidence="1">
    <location>
        <begin position="413"/>
        <end position="431"/>
    </location>
</feature>
<evidence type="ECO:0000313" key="2">
    <source>
        <dbReference type="EMBL" id="CAJ0572339.1"/>
    </source>
</evidence>
<reference evidence="2" key="1">
    <citation type="submission" date="2023-06" db="EMBL/GenBank/DDBJ databases">
        <authorList>
            <person name="Delattre M."/>
        </authorList>
    </citation>
    <scope>NUCLEOTIDE SEQUENCE</scope>
    <source>
        <strain evidence="2">AF72</strain>
    </source>
</reference>
<feature type="compositionally biased region" description="Polar residues" evidence="1">
    <location>
        <begin position="256"/>
        <end position="273"/>
    </location>
</feature>
<feature type="compositionally biased region" description="Basic and acidic residues" evidence="1">
    <location>
        <begin position="158"/>
        <end position="173"/>
    </location>
</feature>
<sequence>MSGEKKTFPKKQNRTSPPKEQKADSQTDLHEEYGRIKSAEQEVVFLKPNFDDLHFFGHAARRNDYPPAHEPRTKHYEGPSWAAQYQERVKQMAAVVPPRRYEPGAPRAHGVVDSDLREQSSLRPAPHPHHEQSQSHGRWPPAQTSYDSHRNTVPAARPQRDISYERRGLTQKHLDSIESTLPEWEKFKRAKGDDPHKFIETLSDDEEKETWHQIFSLIGDQSPSKPMETVSRKRPLISHAPQPKQEEVPSFFRTEMPSTKSYFGIPRSQSPEQRSYPESSRRDRDSPERSRSPHYQDADRYPRTSGRRTLLGSEHTPRGYTKHEHGENPTHSRYDNRPPRPSSRDAVYSPDSSYESREYSTRRGLLPEPRGYHNNTPPSSQAYYTRPASPPRQAGLLPSPAAPPAPPYPSASQVYNGYASTPETGSRSGGYSNPSRISAPSSSSGYRFFDR</sequence>
<dbReference type="AlphaFoldDB" id="A0AA36G470"/>
<feature type="compositionally biased region" description="Basic and acidic residues" evidence="1">
    <location>
        <begin position="110"/>
        <end position="120"/>
    </location>
</feature>
<comment type="caution">
    <text evidence="2">The sequence shown here is derived from an EMBL/GenBank/DDBJ whole genome shotgun (WGS) entry which is preliminary data.</text>
</comment>
<feature type="compositionally biased region" description="Basic and acidic residues" evidence="1">
    <location>
        <begin position="61"/>
        <end position="77"/>
    </location>
</feature>
<feature type="compositionally biased region" description="Basic and acidic residues" evidence="1">
    <location>
        <begin position="17"/>
        <end position="35"/>
    </location>
</feature>
<name>A0AA36G470_9BILA</name>
<organism evidence="2 3">
    <name type="scientific">Mesorhabditis spiculigera</name>
    <dbReference type="NCBI Taxonomy" id="96644"/>
    <lineage>
        <taxon>Eukaryota</taxon>
        <taxon>Metazoa</taxon>
        <taxon>Ecdysozoa</taxon>
        <taxon>Nematoda</taxon>
        <taxon>Chromadorea</taxon>
        <taxon>Rhabditida</taxon>
        <taxon>Rhabditina</taxon>
        <taxon>Rhabditomorpha</taxon>
        <taxon>Rhabditoidea</taxon>
        <taxon>Rhabditidae</taxon>
        <taxon>Mesorhabditinae</taxon>
        <taxon>Mesorhabditis</taxon>
    </lineage>
</organism>
<proteinExistence type="predicted"/>
<feature type="compositionally biased region" description="Pro residues" evidence="1">
    <location>
        <begin position="400"/>
        <end position="409"/>
    </location>
</feature>
<feature type="region of interest" description="Disordered" evidence="1">
    <location>
        <begin position="99"/>
        <end position="173"/>
    </location>
</feature>
<accession>A0AA36G470</accession>
<dbReference type="Proteomes" id="UP001177023">
    <property type="component" value="Unassembled WGS sequence"/>
</dbReference>
<dbReference type="EMBL" id="CATQJA010002596">
    <property type="protein sequence ID" value="CAJ0572339.1"/>
    <property type="molecule type" value="Genomic_DNA"/>
</dbReference>
<feature type="region of interest" description="Disordered" evidence="1">
    <location>
        <begin position="217"/>
        <end position="451"/>
    </location>
</feature>
<gene>
    <name evidence="2" type="ORF">MSPICULIGERA_LOCUS10727</name>
</gene>
<feature type="non-terminal residue" evidence="2">
    <location>
        <position position="451"/>
    </location>
</feature>
<feature type="compositionally biased region" description="Polar residues" evidence="1">
    <location>
        <begin position="373"/>
        <end position="383"/>
    </location>
</feature>
<feature type="region of interest" description="Disordered" evidence="1">
    <location>
        <begin position="1"/>
        <end position="35"/>
    </location>
</feature>
<evidence type="ECO:0000313" key="3">
    <source>
        <dbReference type="Proteomes" id="UP001177023"/>
    </source>
</evidence>
<feature type="compositionally biased region" description="Basic and acidic residues" evidence="1">
    <location>
        <begin position="279"/>
        <end position="302"/>
    </location>
</feature>
<feature type="compositionally biased region" description="Low complexity" evidence="1">
    <location>
        <begin position="432"/>
        <end position="444"/>
    </location>
</feature>
<keyword evidence="3" id="KW-1185">Reference proteome</keyword>
<evidence type="ECO:0000256" key="1">
    <source>
        <dbReference type="SAM" id="MobiDB-lite"/>
    </source>
</evidence>